<protein>
    <submittedName>
        <fullName evidence="2">Uncharacterized protein</fullName>
    </submittedName>
</protein>
<proteinExistence type="predicted"/>
<dbReference type="Proteomes" id="UP000002710">
    <property type="component" value="Chromosome"/>
</dbReference>
<keyword evidence="1" id="KW-0732">Signal</keyword>
<dbReference type="HOGENOM" id="CLU_1802988_0_0_7"/>
<organism evidence="2 3">
    <name type="scientific">Oleidesulfovibrio alaskensis (strain ATCC BAA-1058 / DSM 17464 / G20)</name>
    <name type="common">Desulfovibrio alaskensis</name>
    <dbReference type="NCBI Taxonomy" id="207559"/>
    <lineage>
        <taxon>Bacteria</taxon>
        <taxon>Pseudomonadati</taxon>
        <taxon>Thermodesulfobacteriota</taxon>
        <taxon>Desulfovibrionia</taxon>
        <taxon>Desulfovibrionales</taxon>
        <taxon>Desulfovibrionaceae</taxon>
        <taxon>Oleidesulfovibrio</taxon>
    </lineage>
</organism>
<name>Q311B1_OLEA2</name>
<dbReference type="RefSeq" id="WP_011367631.1">
    <property type="nucleotide sequence ID" value="NC_007519.1"/>
</dbReference>
<evidence type="ECO:0000313" key="2">
    <source>
        <dbReference type="EMBL" id="ABB38485.1"/>
    </source>
</evidence>
<evidence type="ECO:0000313" key="3">
    <source>
        <dbReference type="Proteomes" id="UP000002710"/>
    </source>
</evidence>
<dbReference type="eggNOG" id="ENOG502ZT54">
    <property type="taxonomic scope" value="Bacteria"/>
</dbReference>
<feature type="chain" id="PRO_5004219694" evidence="1">
    <location>
        <begin position="21"/>
        <end position="143"/>
    </location>
</feature>
<keyword evidence="3" id="KW-1185">Reference proteome</keyword>
<dbReference type="AlphaFoldDB" id="Q311B1"/>
<sequence>MKLFMALTLSITLLAATAFAGQDPSSAVNLPPENPAVAAKLAAFASSKMQAICANIKPSPDAKELVQENGEYVARYLLVNTDNMTTKVKRSASSGKYVGIIRYHELVFEARGKTPSEALGGKFDMVKMRRITEIVRYSKGTWL</sequence>
<dbReference type="KEGG" id="dde:Dde_1688"/>
<feature type="signal peptide" evidence="1">
    <location>
        <begin position="1"/>
        <end position="20"/>
    </location>
</feature>
<gene>
    <name evidence="2" type="ordered locus">Dde_1688</name>
</gene>
<dbReference type="EMBL" id="CP000112">
    <property type="protein sequence ID" value="ABB38485.1"/>
    <property type="molecule type" value="Genomic_DNA"/>
</dbReference>
<reference evidence="2 3" key="1">
    <citation type="journal article" date="2011" name="J. Bacteriol.">
        <title>Complete genome sequence and updated annotation of Desulfovibrio alaskensis G20.</title>
        <authorList>
            <person name="Hauser L.J."/>
            <person name="Land M.L."/>
            <person name="Brown S.D."/>
            <person name="Larimer F."/>
            <person name="Keller K.L."/>
            <person name="Rapp-Giles B.J."/>
            <person name="Price M.N."/>
            <person name="Lin M."/>
            <person name="Bruce D.C."/>
            <person name="Detter J.C."/>
            <person name="Tapia R."/>
            <person name="Han C.S."/>
            <person name="Goodwin L.A."/>
            <person name="Cheng J.F."/>
            <person name="Pitluck S."/>
            <person name="Copeland A."/>
            <person name="Lucas S."/>
            <person name="Nolan M."/>
            <person name="Lapidus A.L."/>
            <person name="Palumbo A.V."/>
            <person name="Wall J.D."/>
        </authorList>
    </citation>
    <scope>NUCLEOTIDE SEQUENCE [LARGE SCALE GENOMIC DNA]</scope>
    <source>
        <strain evidence="3">ATCC BAA 1058 / DSM 17464 / G20</strain>
    </source>
</reference>
<evidence type="ECO:0000256" key="1">
    <source>
        <dbReference type="SAM" id="SignalP"/>
    </source>
</evidence>
<accession>Q311B1</accession>